<dbReference type="AlphaFoldDB" id="A0A6V7PYU7"/>
<dbReference type="EMBL" id="LR862153">
    <property type="protein sequence ID" value="CAD1835878.1"/>
    <property type="molecule type" value="Genomic_DNA"/>
</dbReference>
<organism evidence="2">
    <name type="scientific">Ananas comosus var. bracteatus</name>
    <name type="common">red pineapple</name>
    <dbReference type="NCBI Taxonomy" id="296719"/>
    <lineage>
        <taxon>Eukaryota</taxon>
        <taxon>Viridiplantae</taxon>
        <taxon>Streptophyta</taxon>
        <taxon>Embryophyta</taxon>
        <taxon>Tracheophyta</taxon>
        <taxon>Spermatophyta</taxon>
        <taxon>Magnoliopsida</taxon>
        <taxon>Liliopsida</taxon>
        <taxon>Poales</taxon>
        <taxon>Bromeliaceae</taxon>
        <taxon>Bromelioideae</taxon>
        <taxon>Ananas</taxon>
    </lineage>
</organism>
<accession>A0A6V7PYU7</accession>
<evidence type="ECO:0000313" key="2">
    <source>
        <dbReference type="EMBL" id="CAD1835878.1"/>
    </source>
</evidence>
<feature type="region of interest" description="Disordered" evidence="1">
    <location>
        <begin position="45"/>
        <end position="69"/>
    </location>
</feature>
<protein>
    <submittedName>
        <fullName evidence="2">Uncharacterized protein</fullName>
    </submittedName>
</protein>
<proteinExistence type="predicted"/>
<name>A0A6V7PYU7_ANACO</name>
<reference evidence="2" key="1">
    <citation type="submission" date="2020-07" db="EMBL/GenBank/DDBJ databases">
        <authorList>
            <person name="Lin J."/>
        </authorList>
    </citation>
    <scope>NUCLEOTIDE SEQUENCE</scope>
</reference>
<sequence length="103" mass="11508">MQVKSSASAPQAKGSVRPDKCKAQNKRMDTSGLHIRWRPWLAKHSQQLAASPDQTSLVVDPPTKPQMDSLERFPDKVKYNIENLNKGAYVGGQGPHYFFIQGD</sequence>
<feature type="compositionally biased region" description="Polar residues" evidence="1">
    <location>
        <begin position="45"/>
        <end position="57"/>
    </location>
</feature>
<gene>
    <name evidence="2" type="ORF">CB5_LOCUS19089</name>
</gene>
<evidence type="ECO:0000256" key="1">
    <source>
        <dbReference type="SAM" id="MobiDB-lite"/>
    </source>
</evidence>
<feature type="compositionally biased region" description="Basic and acidic residues" evidence="1">
    <location>
        <begin position="16"/>
        <end position="29"/>
    </location>
</feature>
<feature type="region of interest" description="Disordered" evidence="1">
    <location>
        <begin position="1"/>
        <end position="29"/>
    </location>
</feature>